<feature type="transmembrane region" description="Helical" evidence="9">
    <location>
        <begin position="53"/>
        <end position="75"/>
    </location>
</feature>
<dbReference type="SUPFAM" id="SSF81321">
    <property type="entry name" value="Family A G protein-coupled receptor-like"/>
    <property type="match status" value="1"/>
</dbReference>
<dbReference type="InterPro" id="IPR019424">
    <property type="entry name" value="7TM_GPCR_Srsx"/>
</dbReference>
<feature type="transmembrane region" description="Helical" evidence="9">
    <location>
        <begin position="225"/>
        <end position="253"/>
    </location>
</feature>
<comment type="subcellular location">
    <subcellularLocation>
        <location evidence="1">Cell membrane</location>
        <topology evidence="1">Multi-pass membrane protein</topology>
    </subcellularLocation>
</comment>
<evidence type="ECO:0000313" key="12">
    <source>
        <dbReference type="Proteomes" id="UP001432322"/>
    </source>
</evidence>
<feature type="transmembrane region" description="Helical" evidence="9">
    <location>
        <begin position="136"/>
        <end position="158"/>
    </location>
</feature>
<dbReference type="PANTHER" id="PTHR24249:SF372">
    <property type="entry name" value="G-PROTEIN COUPLED RECEPTORS FAMILY 1 PROFILE DOMAIN-CONTAINING PROTEIN"/>
    <property type="match status" value="1"/>
</dbReference>
<sequence length="345" mass="38833">SRAFRMSIAYEIENSNVFLIIRFFIASLAVCGNAIIILTIFRSSRLCTRAYNILIAQLAVADLIVGLGLLVRVIATSIIKLNPPEYYTELYCVSVASITVFGCQLSQLTVLLIAVDRLSAIKCPIEYKNKDPFWYPLRRFLVCVFLSSGGIGALYLHIDIHHQIPVCTLSGNDIYGFAPYWASFSLLLCILIFATYGWTLLLLHDTTEVQRKMECTREFARQKKVFLTISVVLLSYFICYVCPFISILFGIIFKAPEMILSLLVLINGVAMGVNAAINILLYGWKYKELRVAMVDFVKGEHRQREISYRTDGCLSLNASARRKCTPTSERTAPLVFELADGDVLL</sequence>
<evidence type="ECO:0000259" key="10">
    <source>
        <dbReference type="PROSITE" id="PS50262"/>
    </source>
</evidence>
<evidence type="ECO:0000256" key="8">
    <source>
        <dbReference type="ARBA" id="ARBA00023224"/>
    </source>
</evidence>
<dbReference type="CDD" id="cd00637">
    <property type="entry name" value="7tm_classA_rhodopsin-like"/>
    <property type="match status" value="1"/>
</dbReference>
<feature type="transmembrane region" description="Helical" evidence="9">
    <location>
        <begin position="20"/>
        <end position="41"/>
    </location>
</feature>
<keyword evidence="12" id="KW-1185">Reference proteome</keyword>
<evidence type="ECO:0000256" key="4">
    <source>
        <dbReference type="ARBA" id="ARBA00022989"/>
    </source>
</evidence>
<reference evidence="11" key="1">
    <citation type="submission" date="2023-10" db="EMBL/GenBank/DDBJ databases">
        <title>Genome assembly of Pristionchus species.</title>
        <authorList>
            <person name="Yoshida K."/>
            <person name="Sommer R.J."/>
        </authorList>
    </citation>
    <scope>NUCLEOTIDE SEQUENCE</scope>
    <source>
        <strain evidence="11">RS5133</strain>
    </source>
</reference>
<dbReference type="InterPro" id="IPR050569">
    <property type="entry name" value="TAAR"/>
</dbReference>
<dbReference type="InterPro" id="IPR000276">
    <property type="entry name" value="GPCR_Rhodpsn"/>
</dbReference>
<dbReference type="AlphaFoldDB" id="A0AAV5VFM3"/>
<keyword evidence="2" id="KW-1003">Cell membrane</keyword>
<feature type="non-terminal residue" evidence="11">
    <location>
        <position position="1"/>
    </location>
</feature>
<feature type="transmembrane region" description="Helical" evidence="9">
    <location>
        <begin position="178"/>
        <end position="204"/>
    </location>
</feature>
<evidence type="ECO:0000256" key="7">
    <source>
        <dbReference type="ARBA" id="ARBA00023170"/>
    </source>
</evidence>
<dbReference type="Proteomes" id="UP001432322">
    <property type="component" value="Unassembled WGS sequence"/>
</dbReference>
<feature type="transmembrane region" description="Helical" evidence="9">
    <location>
        <begin position="95"/>
        <end position="115"/>
    </location>
</feature>
<dbReference type="Pfam" id="PF10320">
    <property type="entry name" value="7TM_GPCR_Srsx"/>
    <property type="match status" value="1"/>
</dbReference>
<proteinExistence type="predicted"/>
<accession>A0AAV5VFM3</accession>
<evidence type="ECO:0000256" key="3">
    <source>
        <dbReference type="ARBA" id="ARBA00022692"/>
    </source>
</evidence>
<dbReference type="EMBL" id="BTSY01000002">
    <property type="protein sequence ID" value="GMT17018.1"/>
    <property type="molecule type" value="Genomic_DNA"/>
</dbReference>
<dbReference type="InterPro" id="IPR017452">
    <property type="entry name" value="GPCR_Rhodpsn_7TM"/>
</dbReference>
<feature type="domain" description="G-protein coupled receptors family 1 profile" evidence="10">
    <location>
        <begin position="32"/>
        <end position="282"/>
    </location>
</feature>
<keyword evidence="8" id="KW-0807">Transducer</keyword>
<evidence type="ECO:0000256" key="6">
    <source>
        <dbReference type="ARBA" id="ARBA00023136"/>
    </source>
</evidence>
<dbReference type="GO" id="GO:0005886">
    <property type="term" value="C:plasma membrane"/>
    <property type="evidence" value="ECO:0007669"/>
    <property type="project" value="UniProtKB-SubCell"/>
</dbReference>
<evidence type="ECO:0000313" key="11">
    <source>
        <dbReference type="EMBL" id="GMT17018.1"/>
    </source>
</evidence>
<protein>
    <recommendedName>
        <fullName evidence="10">G-protein coupled receptors family 1 profile domain-containing protein</fullName>
    </recommendedName>
</protein>
<comment type="caution">
    <text evidence="11">The sequence shown here is derived from an EMBL/GenBank/DDBJ whole genome shotgun (WGS) entry which is preliminary data.</text>
</comment>
<dbReference type="PRINTS" id="PR00237">
    <property type="entry name" value="GPCRRHODOPSN"/>
</dbReference>
<dbReference type="GO" id="GO:0004930">
    <property type="term" value="F:G protein-coupled receptor activity"/>
    <property type="evidence" value="ECO:0007669"/>
    <property type="project" value="UniProtKB-KW"/>
</dbReference>
<dbReference type="PROSITE" id="PS50262">
    <property type="entry name" value="G_PROTEIN_RECEP_F1_2"/>
    <property type="match status" value="1"/>
</dbReference>
<name>A0AAV5VFM3_9BILA</name>
<evidence type="ECO:0000256" key="1">
    <source>
        <dbReference type="ARBA" id="ARBA00004651"/>
    </source>
</evidence>
<evidence type="ECO:0000256" key="5">
    <source>
        <dbReference type="ARBA" id="ARBA00023040"/>
    </source>
</evidence>
<keyword evidence="7" id="KW-0675">Receptor</keyword>
<evidence type="ECO:0000256" key="2">
    <source>
        <dbReference type="ARBA" id="ARBA00022475"/>
    </source>
</evidence>
<keyword evidence="5" id="KW-0297">G-protein coupled receptor</keyword>
<organism evidence="11 12">
    <name type="scientific">Pristionchus fissidentatus</name>
    <dbReference type="NCBI Taxonomy" id="1538716"/>
    <lineage>
        <taxon>Eukaryota</taxon>
        <taxon>Metazoa</taxon>
        <taxon>Ecdysozoa</taxon>
        <taxon>Nematoda</taxon>
        <taxon>Chromadorea</taxon>
        <taxon>Rhabditida</taxon>
        <taxon>Rhabditina</taxon>
        <taxon>Diplogasteromorpha</taxon>
        <taxon>Diplogasteroidea</taxon>
        <taxon>Neodiplogasteridae</taxon>
        <taxon>Pristionchus</taxon>
    </lineage>
</organism>
<evidence type="ECO:0000256" key="9">
    <source>
        <dbReference type="SAM" id="Phobius"/>
    </source>
</evidence>
<feature type="transmembrane region" description="Helical" evidence="9">
    <location>
        <begin position="259"/>
        <end position="284"/>
    </location>
</feature>
<keyword evidence="3 9" id="KW-0812">Transmembrane</keyword>
<gene>
    <name evidence="11" type="ORF">PFISCL1PPCAC_8315</name>
</gene>
<dbReference type="Gene3D" id="1.20.1070.10">
    <property type="entry name" value="Rhodopsin 7-helix transmembrane proteins"/>
    <property type="match status" value="1"/>
</dbReference>
<keyword evidence="6 9" id="KW-0472">Membrane</keyword>
<keyword evidence="4 9" id="KW-1133">Transmembrane helix</keyword>
<dbReference type="PANTHER" id="PTHR24249">
    <property type="entry name" value="HISTAMINE RECEPTOR-RELATED G-PROTEIN COUPLED RECEPTOR"/>
    <property type="match status" value="1"/>
</dbReference>
<dbReference type="SMART" id="SM01381">
    <property type="entry name" value="7TM_GPCR_Srsx"/>
    <property type="match status" value="1"/>
</dbReference>